<keyword evidence="1" id="KW-0812">Transmembrane</keyword>
<comment type="similarity">
    <text evidence="1">Belongs to the DP1 family.</text>
</comment>
<evidence type="ECO:0000313" key="2">
    <source>
        <dbReference type="EMBL" id="KAL3070409.1"/>
    </source>
</evidence>
<name>A0ABD2HQY0_9BILA</name>
<evidence type="ECO:0000256" key="1">
    <source>
        <dbReference type="RuleBase" id="RU362006"/>
    </source>
</evidence>
<dbReference type="AlphaFoldDB" id="A0ABD2HQY0"/>
<dbReference type="EMBL" id="JBICBT010001381">
    <property type="protein sequence ID" value="KAL3070409.1"/>
    <property type="molecule type" value="Genomic_DNA"/>
</dbReference>
<proteinExistence type="inferred from homology"/>
<dbReference type="Pfam" id="PF03134">
    <property type="entry name" value="TB2_DP1_HVA22"/>
    <property type="match status" value="1"/>
</dbReference>
<feature type="transmembrane region" description="Helical" evidence="1">
    <location>
        <begin position="132"/>
        <end position="148"/>
    </location>
</feature>
<accession>A0ABD2HQY0</accession>
<dbReference type="Proteomes" id="UP001620626">
    <property type="component" value="Unassembled WGS sequence"/>
</dbReference>
<sequence length="179" mass="20508">MSSDESTTSSASGVSVQLREVPIKDFNDVLPVLQKTLNQLEHPFIKKAEEISGMEREKLFYIASSLVLLVLMFCPGNMFFSTLITVAYPMYASLLTLNTQNTSEYTQWLVYWCVFAEICQLDFLFGSINGLLLLYVPLKTVFLLYLALPQTYGAHNMYVKHIHKWIAMTNLLDKMKKML</sequence>
<protein>
    <recommendedName>
        <fullName evidence="1">Receptor expression-enhancing protein</fullName>
    </recommendedName>
</protein>
<dbReference type="GO" id="GO:0016020">
    <property type="term" value="C:membrane"/>
    <property type="evidence" value="ECO:0007669"/>
    <property type="project" value="UniProtKB-SubCell"/>
</dbReference>
<dbReference type="InterPro" id="IPR004345">
    <property type="entry name" value="TB2_DP1_HVA22"/>
</dbReference>
<reference evidence="2 3" key="1">
    <citation type="submission" date="2024-10" db="EMBL/GenBank/DDBJ databases">
        <authorList>
            <person name="Kim D."/>
        </authorList>
    </citation>
    <scope>NUCLEOTIDE SEQUENCE [LARGE SCALE GENOMIC DNA]</scope>
    <source>
        <strain evidence="2">BH-2024</strain>
    </source>
</reference>
<organism evidence="2 3">
    <name type="scientific">Heterodera trifolii</name>
    <dbReference type="NCBI Taxonomy" id="157864"/>
    <lineage>
        <taxon>Eukaryota</taxon>
        <taxon>Metazoa</taxon>
        <taxon>Ecdysozoa</taxon>
        <taxon>Nematoda</taxon>
        <taxon>Chromadorea</taxon>
        <taxon>Rhabditida</taxon>
        <taxon>Tylenchina</taxon>
        <taxon>Tylenchomorpha</taxon>
        <taxon>Tylenchoidea</taxon>
        <taxon>Heteroderidae</taxon>
        <taxon>Heteroderinae</taxon>
        <taxon>Heterodera</taxon>
    </lineage>
</organism>
<comment type="caution">
    <text evidence="2">The sequence shown here is derived from an EMBL/GenBank/DDBJ whole genome shotgun (WGS) entry which is preliminary data.</text>
</comment>
<keyword evidence="1" id="KW-1133">Transmembrane helix</keyword>
<dbReference type="PANTHER" id="PTHR12300:SF34">
    <property type="entry name" value="RECEPTOR EXPRESSION-ENHANCING PROTEIN"/>
    <property type="match status" value="1"/>
</dbReference>
<gene>
    <name evidence="2" type="ORF">niasHT_032199</name>
</gene>
<dbReference type="PANTHER" id="PTHR12300">
    <property type="entry name" value="HVA22-LIKE PROTEINS"/>
    <property type="match status" value="1"/>
</dbReference>
<evidence type="ECO:0000313" key="3">
    <source>
        <dbReference type="Proteomes" id="UP001620626"/>
    </source>
</evidence>
<keyword evidence="1" id="KW-0472">Membrane</keyword>
<keyword evidence="3" id="KW-1185">Reference proteome</keyword>
<feature type="transmembrane region" description="Helical" evidence="1">
    <location>
        <begin position="59"/>
        <end position="88"/>
    </location>
</feature>
<comment type="subcellular location">
    <subcellularLocation>
        <location evidence="1">Membrane</location>
        <topology evidence="1">Multi-pass membrane protein</topology>
    </subcellularLocation>
</comment>